<evidence type="ECO:0000313" key="1">
    <source>
        <dbReference type="EMBL" id="KPM35587.1"/>
    </source>
</evidence>
<evidence type="ECO:0000313" key="2">
    <source>
        <dbReference type="Proteomes" id="UP000050424"/>
    </source>
</evidence>
<organism evidence="1 2">
    <name type="scientific">Neonectria ditissima</name>
    <dbReference type="NCBI Taxonomy" id="78410"/>
    <lineage>
        <taxon>Eukaryota</taxon>
        <taxon>Fungi</taxon>
        <taxon>Dikarya</taxon>
        <taxon>Ascomycota</taxon>
        <taxon>Pezizomycotina</taxon>
        <taxon>Sordariomycetes</taxon>
        <taxon>Hypocreomycetidae</taxon>
        <taxon>Hypocreales</taxon>
        <taxon>Nectriaceae</taxon>
        <taxon>Neonectria</taxon>
    </lineage>
</organism>
<dbReference type="EMBL" id="LKCW01000244">
    <property type="protein sequence ID" value="KPM35587.1"/>
    <property type="molecule type" value="Genomic_DNA"/>
</dbReference>
<dbReference type="OrthoDB" id="3431997at2759"/>
<name>A0A0P7B983_9HYPO</name>
<reference evidence="1 2" key="1">
    <citation type="submission" date="2015-09" db="EMBL/GenBank/DDBJ databases">
        <title>Draft genome of a European isolate of the apple canker pathogen Neonectria ditissima.</title>
        <authorList>
            <person name="Gomez-Cortecero A."/>
            <person name="Harrison R.J."/>
            <person name="Armitage A.D."/>
        </authorList>
    </citation>
    <scope>NUCLEOTIDE SEQUENCE [LARGE SCALE GENOMIC DNA]</scope>
    <source>
        <strain evidence="1 2">R09/05</strain>
    </source>
</reference>
<sequence length="250" mass="26791">MGNSRSKVAPNPQISAETASRGLPQTFRLSYKKGLSLKIVCYLTDPGTDVTYALSVPDAWYGGLILHDGPSIDHTPLATVTREGKGDMDFGINLPALESAGIAGGKEILRYMGTFKKEIYWFGTQVGEGDNRHIEKFEWRHSRGSEVKSIGQSGSGWKLVRLGSSIAGEGNNEVADRGDGFTKDGKEIVAVWADGKAFKSISNIGEFQFRGSGATGELGTLWGLTAMMSYLCIWLQTMLQASVASGASAA</sequence>
<keyword evidence="2" id="KW-1185">Reference proteome</keyword>
<accession>A0A0P7B983</accession>
<protein>
    <submittedName>
        <fullName evidence="1">Uncharacterized protein</fullName>
    </submittedName>
</protein>
<proteinExistence type="predicted"/>
<gene>
    <name evidence="1" type="ORF">AK830_g10985</name>
</gene>
<comment type="caution">
    <text evidence="1">The sequence shown here is derived from an EMBL/GenBank/DDBJ whole genome shotgun (WGS) entry which is preliminary data.</text>
</comment>
<dbReference type="AlphaFoldDB" id="A0A0P7B983"/>
<dbReference type="Proteomes" id="UP000050424">
    <property type="component" value="Unassembled WGS sequence"/>
</dbReference>